<evidence type="ECO:0000256" key="1">
    <source>
        <dbReference type="ARBA" id="ARBA00022723"/>
    </source>
</evidence>
<dbReference type="InterPro" id="IPR013087">
    <property type="entry name" value="Znf_C2H2_type"/>
</dbReference>
<evidence type="ECO:0000313" key="7">
    <source>
        <dbReference type="EMBL" id="KAH8032423.1"/>
    </source>
</evidence>
<dbReference type="PANTHER" id="PTHR23235:SF120">
    <property type="entry name" value="KRUPPEL-LIKE FACTOR 15"/>
    <property type="match status" value="1"/>
</dbReference>
<evidence type="ECO:0000313" key="8">
    <source>
        <dbReference type="Proteomes" id="UP000821866"/>
    </source>
</evidence>
<keyword evidence="1" id="KW-0479">Metal-binding</keyword>
<reference evidence="7" key="2">
    <citation type="submission" date="2021-09" db="EMBL/GenBank/DDBJ databases">
        <authorList>
            <person name="Jia N."/>
            <person name="Wang J."/>
            <person name="Shi W."/>
            <person name="Du L."/>
            <person name="Sun Y."/>
            <person name="Zhan W."/>
            <person name="Jiang J."/>
            <person name="Wang Q."/>
            <person name="Zhang B."/>
            <person name="Ji P."/>
            <person name="Sakyi L.B."/>
            <person name="Cui X."/>
            <person name="Yuan T."/>
            <person name="Jiang B."/>
            <person name="Yang W."/>
            <person name="Lam T.T.-Y."/>
            <person name="Chang Q."/>
            <person name="Ding S."/>
            <person name="Wang X."/>
            <person name="Zhu J."/>
            <person name="Ruan X."/>
            <person name="Zhao L."/>
            <person name="Wei J."/>
            <person name="Que T."/>
            <person name="Du C."/>
            <person name="Cheng J."/>
            <person name="Dai P."/>
            <person name="Han X."/>
            <person name="Huang E."/>
            <person name="Gao Y."/>
            <person name="Liu J."/>
            <person name="Shao H."/>
            <person name="Ye R."/>
            <person name="Li L."/>
            <person name="Wei W."/>
            <person name="Wang X."/>
            <person name="Wang C."/>
            <person name="Huo Q."/>
            <person name="Li W."/>
            <person name="Guo W."/>
            <person name="Chen H."/>
            <person name="Chen S."/>
            <person name="Zhou L."/>
            <person name="Zhou L."/>
            <person name="Ni X."/>
            <person name="Tian J."/>
            <person name="Zhou Y."/>
            <person name="Sheng Y."/>
            <person name="Liu T."/>
            <person name="Pan Y."/>
            <person name="Xia L."/>
            <person name="Li J."/>
            <person name="Zhao F."/>
            <person name="Cao W."/>
        </authorList>
    </citation>
    <scope>NUCLEOTIDE SEQUENCE</scope>
    <source>
        <strain evidence="7">Rmic-2018</strain>
        <tissue evidence="7">Larvae</tissue>
    </source>
</reference>
<proteinExistence type="predicted"/>
<evidence type="ECO:0000259" key="6">
    <source>
        <dbReference type="PROSITE" id="PS50157"/>
    </source>
</evidence>
<dbReference type="EMBL" id="JABSTU010000005">
    <property type="protein sequence ID" value="KAH8032423.1"/>
    <property type="molecule type" value="Genomic_DNA"/>
</dbReference>
<evidence type="ECO:0000256" key="2">
    <source>
        <dbReference type="ARBA" id="ARBA00022737"/>
    </source>
</evidence>
<organism evidence="7 8">
    <name type="scientific">Rhipicephalus microplus</name>
    <name type="common">Cattle tick</name>
    <name type="synonym">Boophilus microplus</name>
    <dbReference type="NCBI Taxonomy" id="6941"/>
    <lineage>
        <taxon>Eukaryota</taxon>
        <taxon>Metazoa</taxon>
        <taxon>Ecdysozoa</taxon>
        <taxon>Arthropoda</taxon>
        <taxon>Chelicerata</taxon>
        <taxon>Arachnida</taxon>
        <taxon>Acari</taxon>
        <taxon>Parasitiformes</taxon>
        <taxon>Ixodida</taxon>
        <taxon>Ixodoidea</taxon>
        <taxon>Ixodidae</taxon>
        <taxon>Rhipicephalinae</taxon>
        <taxon>Rhipicephalus</taxon>
        <taxon>Boophilus</taxon>
    </lineage>
</organism>
<name>A0A9J6EDQ0_RHIMP</name>
<evidence type="ECO:0000256" key="4">
    <source>
        <dbReference type="ARBA" id="ARBA00022833"/>
    </source>
</evidence>
<dbReference type="SMART" id="SM00355">
    <property type="entry name" value="ZnF_C2H2"/>
    <property type="match status" value="2"/>
</dbReference>
<keyword evidence="4" id="KW-0862">Zinc</keyword>
<feature type="domain" description="C2H2-type" evidence="6">
    <location>
        <begin position="38"/>
        <end position="65"/>
    </location>
</feature>
<dbReference type="GO" id="GO:0000981">
    <property type="term" value="F:DNA-binding transcription factor activity, RNA polymerase II-specific"/>
    <property type="evidence" value="ECO:0007669"/>
    <property type="project" value="TreeGrafter"/>
</dbReference>
<dbReference type="FunFam" id="3.30.160.60:FF:000690">
    <property type="entry name" value="Zinc finger protein 354C"/>
    <property type="match status" value="1"/>
</dbReference>
<evidence type="ECO:0000256" key="3">
    <source>
        <dbReference type="ARBA" id="ARBA00022771"/>
    </source>
</evidence>
<dbReference type="AlphaFoldDB" id="A0A9J6EDQ0"/>
<dbReference type="Proteomes" id="UP000821866">
    <property type="component" value="Chromosome 3"/>
</dbReference>
<evidence type="ECO:0000256" key="5">
    <source>
        <dbReference type="PROSITE-ProRule" id="PRU00042"/>
    </source>
</evidence>
<sequence length="163" mass="18181">MESVDNIHGKAIPIMRGPGWSTLLARGDGAKSQHGRRHRCNSCNYETDNVSHMKDHIRIHTGERPYQCQLCPRSFTRKAHLVYHDAWKDFDFAVLTEGPVSYSNTAFSREFVGPVGPAGLRRADGREEFTVLSFIGPSGSAAKSKFLSRVTAGPRHEGRSQQQ</sequence>
<dbReference type="PROSITE" id="PS50157">
    <property type="entry name" value="ZINC_FINGER_C2H2_2"/>
    <property type="match status" value="2"/>
</dbReference>
<keyword evidence="3 5" id="KW-0863">Zinc-finger</keyword>
<dbReference type="InterPro" id="IPR036236">
    <property type="entry name" value="Znf_C2H2_sf"/>
</dbReference>
<dbReference type="GO" id="GO:0008270">
    <property type="term" value="F:zinc ion binding"/>
    <property type="evidence" value="ECO:0007669"/>
    <property type="project" value="UniProtKB-KW"/>
</dbReference>
<dbReference type="SUPFAM" id="SSF57667">
    <property type="entry name" value="beta-beta-alpha zinc fingers"/>
    <property type="match status" value="1"/>
</dbReference>
<feature type="domain" description="C2H2-type" evidence="6">
    <location>
        <begin position="66"/>
        <end position="84"/>
    </location>
</feature>
<reference evidence="7" key="1">
    <citation type="journal article" date="2020" name="Cell">
        <title>Large-Scale Comparative Analyses of Tick Genomes Elucidate Their Genetic Diversity and Vector Capacities.</title>
        <authorList>
            <consortium name="Tick Genome and Microbiome Consortium (TIGMIC)"/>
            <person name="Jia N."/>
            <person name="Wang J."/>
            <person name="Shi W."/>
            <person name="Du L."/>
            <person name="Sun Y."/>
            <person name="Zhan W."/>
            <person name="Jiang J.F."/>
            <person name="Wang Q."/>
            <person name="Zhang B."/>
            <person name="Ji P."/>
            <person name="Bell-Sakyi L."/>
            <person name="Cui X.M."/>
            <person name="Yuan T.T."/>
            <person name="Jiang B.G."/>
            <person name="Yang W.F."/>
            <person name="Lam T.T."/>
            <person name="Chang Q.C."/>
            <person name="Ding S.J."/>
            <person name="Wang X.J."/>
            <person name="Zhu J.G."/>
            <person name="Ruan X.D."/>
            <person name="Zhao L."/>
            <person name="Wei J.T."/>
            <person name="Ye R.Z."/>
            <person name="Que T.C."/>
            <person name="Du C.H."/>
            <person name="Zhou Y.H."/>
            <person name="Cheng J.X."/>
            <person name="Dai P.F."/>
            <person name="Guo W.B."/>
            <person name="Han X.H."/>
            <person name="Huang E.J."/>
            <person name="Li L.F."/>
            <person name="Wei W."/>
            <person name="Gao Y.C."/>
            <person name="Liu J.Z."/>
            <person name="Shao H.Z."/>
            <person name="Wang X."/>
            <person name="Wang C.C."/>
            <person name="Yang T.C."/>
            <person name="Huo Q.B."/>
            <person name="Li W."/>
            <person name="Chen H.Y."/>
            <person name="Chen S.E."/>
            <person name="Zhou L.G."/>
            <person name="Ni X.B."/>
            <person name="Tian J.H."/>
            <person name="Sheng Y."/>
            <person name="Liu T."/>
            <person name="Pan Y.S."/>
            <person name="Xia L.Y."/>
            <person name="Li J."/>
            <person name="Zhao F."/>
            <person name="Cao W.C."/>
        </authorList>
    </citation>
    <scope>NUCLEOTIDE SEQUENCE</scope>
    <source>
        <strain evidence="7">Rmic-2018</strain>
    </source>
</reference>
<dbReference type="Pfam" id="PF00096">
    <property type="entry name" value="zf-C2H2"/>
    <property type="match status" value="1"/>
</dbReference>
<dbReference type="Gene3D" id="3.30.160.60">
    <property type="entry name" value="Classic Zinc Finger"/>
    <property type="match status" value="2"/>
</dbReference>
<gene>
    <name evidence="7" type="ORF">HPB51_025179</name>
</gene>
<protein>
    <recommendedName>
        <fullName evidence="6">C2H2-type domain-containing protein</fullName>
    </recommendedName>
</protein>
<accession>A0A9J6EDQ0</accession>
<dbReference type="PANTHER" id="PTHR23235">
    <property type="entry name" value="KRUEPPEL-LIKE TRANSCRIPTION FACTOR"/>
    <property type="match status" value="1"/>
</dbReference>
<dbReference type="GO" id="GO:0003682">
    <property type="term" value="F:chromatin binding"/>
    <property type="evidence" value="ECO:0007669"/>
    <property type="project" value="UniProtKB-ARBA"/>
</dbReference>
<comment type="caution">
    <text evidence="7">The sequence shown here is derived from an EMBL/GenBank/DDBJ whole genome shotgun (WGS) entry which is preliminary data.</text>
</comment>
<keyword evidence="2" id="KW-0677">Repeat</keyword>
<keyword evidence="8" id="KW-1185">Reference proteome</keyword>
<dbReference type="GO" id="GO:0000978">
    <property type="term" value="F:RNA polymerase II cis-regulatory region sequence-specific DNA binding"/>
    <property type="evidence" value="ECO:0007669"/>
    <property type="project" value="TreeGrafter"/>
</dbReference>